<organism evidence="1 2">
    <name type="scientific">Fragilariopsis cylindrus CCMP1102</name>
    <dbReference type="NCBI Taxonomy" id="635003"/>
    <lineage>
        <taxon>Eukaryota</taxon>
        <taxon>Sar</taxon>
        <taxon>Stramenopiles</taxon>
        <taxon>Ochrophyta</taxon>
        <taxon>Bacillariophyta</taxon>
        <taxon>Bacillariophyceae</taxon>
        <taxon>Bacillariophycidae</taxon>
        <taxon>Bacillariales</taxon>
        <taxon>Bacillariaceae</taxon>
        <taxon>Fragilariopsis</taxon>
    </lineage>
</organism>
<proteinExistence type="predicted"/>
<dbReference type="AlphaFoldDB" id="A0A1E7F029"/>
<dbReference type="EMBL" id="KV784367">
    <property type="protein sequence ID" value="OEU11477.1"/>
    <property type="molecule type" value="Genomic_DNA"/>
</dbReference>
<reference evidence="1 2" key="1">
    <citation type="submission" date="2016-09" db="EMBL/GenBank/DDBJ databases">
        <title>Extensive genetic diversity and differential bi-allelic expression allows diatom success in the polar Southern Ocean.</title>
        <authorList>
            <consortium name="DOE Joint Genome Institute"/>
            <person name="Mock T."/>
            <person name="Otillar R.P."/>
            <person name="Strauss J."/>
            <person name="Dupont C."/>
            <person name="Frickenhaus S."/>
            <person name="Maumus F."/>
            <person name="Mcmullan M."/>
            <person name="Sanges R."/>
            <person name="Schmutz J."/>
            <person name="Toseland A."/>
            <person name="Valas R."/>
            <person name="Veluchamy A."/>
            <person name="Ward B.J."/>
            <person name="Allen A."/>
            <person name="Barry K."/>
            <person name="Falciatore A."/>
            <person name="Ferrante M."/>
            <person name="Fortunato A.E."/>
            <person name="Gloeckner G."/>
            <person name="Gruber A."/>
            <person name="Hipkin R."/>
            <person name="Janech M."/>
            <person name="Kroth P."/>
            <person name="Leese F."/>
            <person name="Lindquist E."/>
            <person name="Lyon B.R."/>
            <person name="Martin J."/>
            <person name="Mayer C."/>
            <person name="Parker M."/>
            <person name="Quesneville H."/>
            <person name="Raymond J."/>
            <person name="Uhlig C."/>
            <person name="Valentin K.U."/>
            <person name="Worden A.Z."/>
            <person name="Armbrust E.V."/>
            <person name="Bowler C."/>
            <person name="Green B."/>
            <person name="Moulton V."/>
            <person name="Van Oosterhout C."/>
            <person name="Grigoriev I."/>
        </authorList>
    </citation>
    <scope>NUCLEOTIDE SEQUENCE [LARGE SCALE GENOMIC DNA]</scope>
    <source>
        <strain evidence="1 2">CCMP1102</strain>
    </source>
</reference>
<accession>A0A1E7F029</accession>
<keyword evidence="2" id="KW-1185">Reference proteome</keyword>
<sequence length="119" mass="13396">MNKELEKEPQLDPPRHIINQKHYVGVTTIAFKELKGIIATGLPDLQKAGINLILHRLDNETSEELIIEEIEKKGLDFQIASPGDHQLNHAGRVVQTFKITSLPYCMEQTVASQRNNGID</sequence>
<dbReference type="Proteomes" id="UP000095751">
    <property type="component" value="Unassembled WGS sequence"/>
</dbReference>
<protein>
    <submittedName>
        <fullName evidence="1">Uncharacterized protein</fullName>
    </submittedName>
</protein>
<gene>
    <name evidence="1" type="ORF">FRACYDRAFT_245323</name>
</gene>
<evidence type="ECO:0000313" key="2">
    <source>
        <dbReference type="Proteomes" id="UP000095751"/>
    </source>
</evidence>
<evidence type="ECO:0000313" key="1">
    <source>
        <dbReference type="EMBL" id="OEU11477.1"/>
    </source>
</evidence>
<dbReference type="KEGG" id="fcy:FRACYDRAFT_245323"/>
<dbReference type="InParanoid" id="A0A1E7F029"/>
<name>A0A1E7F029_9STRA</name>